<reference evidence="8" key="1">
    <citation type="journal article" date="2014" name="Int. J. Syst. Evol. Microbiol.">
        <title>Complete genome sequence of Corynebacterium casei LMG S-19264T (=DSM 44701T), isolated from a smear-ripened cheese.</title>
        <authorList>
            <consortium name="US DOE Joint Genome Institute (JGI-PGF)"/>
            <person name="Walter F."/>
            <person name="Albersmeier A."/>
            <person name="Kalinowski J."/>
            <person name="Ruckert C."/>
        </authorList>
    </citation>
    <scope>NUCLEOTIDE SEQUENCE</scope>
    <source>
        <strain evidence="8">KCTC 32296</strain>
    </source>
</reference>
<dbReference type="InterPro" id="IPR019801">
    <property type="entry name" value="Glyco_hydro_35_CS"/>
</dbReference>
<feature type="chain" id="PRO_5037111147" description="Beta-galactosidase" evidence="6">
    <location>
        <begin position="21"/>
        <end position="806"/>
    </location>
</feature>
<feature type="signal peptide" evidence="6">
    <location>
        <begin position="1"/>
        <end position="20"/>
    </location>
</feature>
<reference evidence="8" key="2">
    <citation type="submission" date="2020-09" db="EMBL/GenBank/DDBJ databases">
        <authorList>
            <person name="Sun Q."/>
            <person name="Kim S."/>
        </authorList>
    </citation>
    <scope>NUCLEOTIDE SEQUENCE</scope>
    <source>
        <strain evidence="8">KCTC 32296</strain>
    </source>
</reference>
<comment type="similarity">
    <text evidence="1 5">Belongs to the glycosyl hydrolase 35 family.</text>
</comment>
<organism evidence="8 9">
    <name type="scientific">Asticcacaulis endophyticus</name>
    <dbReference type="NCBI Taxonomy" id="1395890"/>
    <lineage>
        <taxon>Bacteria</taxon>
        <taxon>Pseudomonadati</taxon>
        <taxon>Pseudomonadota</taxon>
        <taxon>Alphaproteobacteria</taxon>
        <taxon>Caulobacterales</taxon>
        <taxon>Caulobacteraceae</taxon>
        <taxon>Asticcacaulis</taxon>
    </lineage>
</organism>
<dbReference type="Gene3D" id="3.20.20.80">
    <property type="entry name" value="Glycosidases"/>
    <property type="match status" value="1"/>
</dbReference>
<protein>
    <recommendedName>
        <fullName evidence="4">Beta-galactosidase</fullName>
        <ecNumber evidence="4">3.2.1.23</ecNumber>
    </recommendedName>
</protein>
<evidence type="ECO:0000256" key="5">
    <source>
        <dbReference type="RuleBase" id="RU003679"/>
    </source>
</evidence>
<dbReference type="InterPro" id="IPR031330">
    <property type="entry name" value="Gly_Hdrlase_35_cat"/>
</dbReference>
<comment type="caution">
    <text evidence="8">The sequence shown here is derived from an EMBL/GenBank/DDBJ whole genome shotgun (WGS) entry which is preliminary data.</text>
</comment>
<dbReference type="AlphaFoldDB" id="A0A918QG54"/>
<sequence>MKASVAISAMVWALAGGASAETLTLDASAPPLAPVEGTLKMGANRAPDGTVISVNNQYLMIGGKPVVPVMGEFHYSRFPRAYWEEQLLKMKAAGVNVIATYVIWQHHEEQAGQSDWDGDLDLRAFIELCHKHGLYAYLRPGPWVHAEVRFGGIPDWVVDSVPTRSNDPTYLSYVEAFYSKVAEQSKGLLWKEGGPVIGVQLENEYNRNGYLQGRDHISKLKEIALKVGLDVPLYSVTGWDNAVFPRGEVIPVFGSYVDEPWSASATILPPKSSYMFQFGVRNEKGLGAQGSTSTQDDGSRDTDITPFFGAEYGGGVPTMYRRRPLIAPDDISKMTLTKIGSGVNLMGYYMFQGGQNPPGAPTREETVATGGYNDMAKLGYDFQAPLGQYGQAHPVLNQLKPIHYFLEAFGDRLAPTHTYAPVVQPTGSDDLNTLRWSFRGDGQSGFVFVNNYVRQYDMGAHEDVRFEVKLAGKVVTLPSAGVDIDNGDNFMWPVNFDLSGINLNWATAQPVTKITDHEGDLYIFARSGDIAPEFAFAADVTVKGSKLKDGLRIVSAKAGTGSVIRATQAGKTSRILLLTDDQAKHLTRVDLGGKAHVVLSDAHVFGNDQGGFDLRQTGKADFNFSIYPTRDKAPNGNVALKTGKKDGIFTVYQAKLPAKTLTAELTPLRPAQKAPPLKTYGPRNTPVVPEPESFAASAAWTITVPSDALSGVADAYLDIAYQGDVARLFSGARLIDDEFYNGLTWRIGLKRYAGIIDKPLTLTIMPMREDSKVYLDASARPQFTDGQVAKVTSVTLTPEYGLTIRP</sequence>
<dbReference type="GO" id="GO:0004565">
    <property type="term" value="F:beta-galactosidase activity"/>
    <property type="evidence" value="ECO:0007669"/>
    <property type="project" value="UniProtKB-EC"/>
</dbReference>
<dbReference type="InterPro" id="IPR001944">
    <property type="entry name" value="Glycoside_Hdrlase_35"/>
</dbReference>
<dbReference type="Pfam" id="PF01301">
    <property type="entry name" value="Glyco_hydro_35"/>
    <property type="match status" value="1"/>
</dbReference>
<evidence type="ECO:0000259" key="7">
    <source>
        <dbReference type="Pfam" id="PF01301"/>
    </source>
</evidence>
<evidence type="ECO:0000256" key="3">
    <source>
        <dbReference type="ARBA" id="ARBA00023295"/>
    </source>
</evidence>
<name>A0A918QG54_9CAUL</name>
<proteinExistence type="inferred from homology"/>
<dbReference type="PROSITE" id="PS01182">
    <property type="entry name" value="GLYCOSYL_HYDROL_F35"/>
    <property type="match status" value="1"/>
</dbReference>
<evidence type="ECO:0000313" key="8">
    <source>
        <dbReference type="EMBL" id="GGZ43554.1"/>
    </source>
</evidence>
<evidence type="ECO:0000256" key="2">
    <source>
        <dbReference type="ARBA" id="ARBA00022801"/>
    </source>
</evidence>
<keyword evidence="9" id="KW-1185">Reference proteome</keyword>
<dbReference type="EMBL" id="BMZB01000006">
    <property type="protein sequence ID" value="GGZ43554.1"/>
    <property type="molecule type" value="Genomic_DNA"/>
</dbReference>
<keyword evidence="3 4" id="KW-0326">Glycosidase</keyword>
<keyword evidence="6" id="KW-0732">Signal</keyword>
<feature type="domain" description="Glycoside hydrolase 35 catalytic" evidence="7">
    <location>
        <begin position="59"/>
        <end position="403"/>
    </location>
</feature>
<dbReference type="PANTHER" id="PTHR23421">
    <property type="entry name" value="BETA-GALACTOSIDASE RELATED"/>
    <property type="match status" value="1"/>
</dbReference>
<gene>
    <name evidence="8" type="ORF">GCM10011273_32980</name>
</gene>
<comment type="catalytic activity">
    <reaction evidence="4">
        <text>Hydrolysis of terminal non-reducing beta-D-galactose residues in beta-D-galactosides.</text>
        <dbReference type="EC" id="3.2.1.23"/>
    </reaction>
</comment>
<dbReference type="InterPro" id="IPR017853">
    <property type="entry name" value="GH"/>
</dbReference>
<evidence type="ECO:0000256" key="6">
    <source>
        <dbReference type="SAM" id="SignalP"/>
    </source>
</evidence>
<dbReference type="PRINTS" id="PR00742">
    <property type="entry name" value="GLHYDRLASE35"/>
</dbReference>
<keyword evidence="2 4" id="KW-0378">Hydrolase</keyword>
<dbReference type="Proteomes" id="UP000662572">
    <property type="component" value="Unassembled WGS sequence"/>
</dbReference>
<evidence type="ECO:0000313" key="9">
    <source>
        <dbReference type="Proteomes" id="UP000662572"/>
    </source>
</evidence>
<dbReference type="GO" id="GO:0005975">
    <property type="term" value="P:carbohydrate metabolic process"/>
    <property type="evidence" value="ECO:0007669"/>
    <property type="project" value="InterPro"/>
</dbReference>
<dbReference type="SUPFAM" id="SSF51445">
    <property type="entry name" value="(Trans)glycosidases"/>
    <property type="match status" value="1"/>
</dbReference>
<dbReference type="RefSeq" id="WP_229807821.1">
    <property type="nucleotide sequence ID" value="NZ_BMZB01000006.1"/>
</dbReference>
<dbReference type="EC" id="3.2.1.23" evidence="4"/>
<accession>A0A918QG54</accession>
<evidence type="ECO:0000256" key="4">
    <source>
        <dbReference type="RuleBase" id="RU000675"/>
    </source>
</evidence>
<evidence type="ECO:0000256" key="1">
    <source>
        <dbReference type="ARBA" id="ARBA00009809"/>
    </source>
</evidence>